<feature type="compositionally biased region" description="Acidic residues" evidence="8">
    <location>
        <begin position="466"/>
        <end position="476"/>
    </location>
</feature>
<accession>A0A087XGM1</accession>
<feature type="region of interest" description="Disordered" evidence="8">
    <location>
        <begin position="245"/>
        <end position="264"/>
    </location>
</feature>
<keyword evidence="4 7" id="KW-1133">Transmembrane helix</keyword>
<comment type="similarity">
    <text evidence="2">Belongs to the apolipoprotein O/MICOS complex subunit Mic27 family.</text>
</comment>
<dbReference type="PANTHER" id="PTHR14564">
    <property type="entry name" value="MICOS COMPLEX SUBUNIT MIC26 / MIC27 FAMILY MEMBER"/>
    <property type="match status" value="1"/>
</dbReference>
<evidence type="ECO:0000256" key="8">
    <source>
        <dbReference type="SAM" id="MobiDB-lite"/>
    </source>
</evidence>
<dbReference type="AlphaFoldDB" id="A0A087XGM1"/>
<dbReference type="OMA" id="GGEDIYH"/>
<reference evidence="9" key="3">
    <citation type="submission" date="2025-09" db="UniProtKB">
        <authorList>
            <consortium name="Ensembl"/>
        </authorList>
    </citation>
    <scope>IDENTIFICATION</scope>
</reference>
<keyword evidence="7" id="KW-0999">Mitochondrion inner membrane</keyword>
<reference evidence="10" key="1">
    <citation type="submission" date="2013-10" db="EMBL/GenBank/DDBJ databases">
        <authorList>
            <person name="Schartl M."/>
            <person name="Warren W."/>
        </authorList>
    </citation>
    <scope>NUCLEOTIDE SEQUENCE [LARGE SCALE GENOMIC DNA]</scope>
    <source>
        <strain evidence="10">female</strain>
    </source>
</reference>
<dbReference type="InterPro" id="IPR019166">
    <property type="entry name" value="MIC26/MIC27"/>
</dbReference>
<comment type="function">
    <text evidence="7">Component of the MICOS complex, a large protein complex of the mitochondrial inner membrane that plays crucial roles in the maintenance of crista junctions, inner membrane architecture, and formation of contact sites to the outer membrane.</text>
</comment>
<keyword evidence="6 7" id="KW-0472">Membrane</keyword>
<keyword evidence="5 7" id="KW-0496">Mitochondrion</keyword>
<evidence type="ECO:0000256" key="6">
    <source>
        <dbReference type="ARBA" id="ARBA00023136"/>
    </source>
</evidence>
<proteinExistence type="inferred from homology"/>
<feature type="region of interest" description="Disordered" evidence="8">
    <location>
        <begin position="442"/>
        <end position="476"/>
    </location>
</feature>
<feature type="region of interest" description="Disordered" evidence="8">
    <location>
        <begin position="366"/>
        <end position="405"/>
    </location>
</feature>
<evidence type="ECO:0000313" key="9">
    <source>
        <dbReference type="Ensembl" id="ENSPFOP00000004924.2"/>
    </source>
</evidence>
<evidence type="ECO:0000256" key="1">
    <source>
        <dbReference type="ARBA" id="ARBA00004325"/>
    </source>
</evidence>
<evidence type="ECO:0000313" key="10">
    <source>
        <dbReference type="Proteomes" id="UP000028760"/>
    </source>
</evidence>
<name>A0A087XGM1_POEFO</name>
<dbReference type="GO" id="GO:0042407">
    <property type="term" value="P:cristae formation"/>
    <property type="evidence" value="ECO:0007669"/>
    <property type="project" value="InterPro"/>
</dbReference>
<dbReference type="EMBL" id="AYCK01005924">
    <property type="status" value="NOT_ANNOTATED_CDS"/>
    <property type="molecule type" value="Genomic_DNA"/>
</dbReference>
<evidence type="ECO:0000256" key="7">
    <source>
        <dbReference type="RuleBase" id="RU363021"/>
    </source>
</evidence>
<reference evidence="9" key="2">
    <citation type="submission" date="2025-08" db="UniProtKB">
        <authorList>
            <consortium name="Ensembl"/>
        </authorList>
    </citation>
    <scope>IDENTIFICATION</scope>
</reference>
<comment type="subunit">
    <text evidence="7">Component of the mitochondrial contact site and cristae organizing system (MICOS) complex.</text>
</comment>
<protein>
    <recommendedName>
        <fullName evidence="7">MICOS complex subunit</fullName>
    </recommendedName>
</protein>
<dbReference type="Proteomes" id="UP000028760">
    <property type="component" value="Unassembled WGS sequence"/>
</dbReference>
<dbReference type="Pfam" id="PF09769">
    <property type="entry name" value="ApoO"/>
    <property type="match status" value="1"/>
</dbReference>
<dbReference type="Ensembl" id="ENSPFOT00000004933.2">
    <property type="protein sequence ID" value="ENSPFOP00000004924.2"/>
    <property type="gene ID" value="ENSPFOG00000004973.2"/>
</dbReference>
<dbReference type="InterPro" id="IPR033182">
    <property type="entry name" value="MIC26/MIC27_animal"/>
</dbReference>
<keyword evidence="10" id="KW-1185">Reference proteome</keyword>
<feature type="region of interest" description="Disordered" evidence="8">
    <location>
        <begin position="306"/>
        <end position="332"/>
    </location>
</feature>
<evidence type="ECO:0000256" key="2">
    <source>
        <dbReference type="ARBA" id="ARBA00010904"/>
    </source>
</evidence>
<keyword evidence="3 7" id="KW-0812">Transmembrane</keyword>
<feature type="transmembrane region" description="Helical" evidence="7">
    <location>
        <begin position="7"/>
        <end position="27"/>
    </location>
</feature>
<sequence>AALSCKVLHVVMVAVPTVLGIASIRVYTVKDAPADGLVSRDRLNVYVPLPSADPPKVVPESPGLIERGLTTTRESVLPAVRAVKGACVSVKRSSVNLYHAGEDVYYYLIDPPPGFPPRFGTVTMAGLLGMFLTRKGSRFKRLAVPLGLMSAGASVCYPAQAVSVLKVTGQKVYAAGQWSAAAASSLLAAREPVAKEAAASQTQAGLSPPSEADPESALRQEEASADLSTPDLLAKSAAVLETEVESAESVPISDEPAATEEPPVALTGISPAERGTAFIPPSPAASVSIGLLRLLETLRPGWSADLEPVQTEPSRPASDAAADGNRASDDVSLDATPAAAVQDKPAEGDLPSVRFSRSCAAPAVESAAEFEPAEEQQSLPAVEETPTSTLVTPPPPAEVSDSSLSARRRRARLCRPEASEMLRCCTTNYVEVQRSPSRAAAISFPPAEGSGFQPDPALMDFGQSSPEDEDLYSTRS</sequence>
<evidence type="ECO:0000256" key="3">
    <source>
        <dbReference type="ARBA" id="ARBA00022692"/>
    </source>
</evidence>
<comment type="subcellular location">
    <subcellularLocation>
        <location evidence="7">Mitochondrion inner membrane</location>
    </subcellularLocation>
    <subcellularLocation>
        <location evidence="1">Mitochondrion membrane</location>
    </subcellularLocation>
</comment>
<dbReference type="GO" id="GO:0061617">
    <property type="term" value="C:MICOS complex"/>
    <property type="evidence" value="ECO:0007669"/>
    <property type="project" value="UniProtKB-UniRule"/>
</dbReference>
<organism evidence="9 10">
    <name type="scientific">Poecilia formosa</name>
    <name type="common">Amazon molly</name>
    <name type="synonym">Limia formosa</name>
    <dbReference type="NCBI Taxonomy" id="48698"/>
    <lineage>
        <taxon>Eukaryota</taxon>
        <taxon>Metazoa</taxon>
        <taxon>Chordata</taxon>
        <taxon>Craniata</taxon>
        <taxon>Vertebrata</taxon>
        <taxon>Euteleostomi</taxon>
        <taxon>Actinopterygii</taxon>
        <taxon>Neopterygii</taxon>
        <taxon>Teleostei</taxon>
        <taxon>Neoteleostei</taxon>
        <taxon>Acanthomorphata</taxon>
        <taxon>Ovalentaria</taxon>
        <taxon>Atherinomorphae</taxon>
        <taxon>Cyprinodontiformes</taxon>
        <taxon>Poeciliidae</taxon>
        <taxon>Poeciliinae</taxon>
        <taxon>Poecilia</taxon>
    </lineage>
</organism>
<feature type="region of interest" description="Disordered" evidence="8">
    <location>
        <begin position="198"/>
        <end position="227"/>
    </location>
</feature>
<dbReference type="GeneTree" id="ENSGT00530000063666"/>
<evidence type="ECO:0000256" key="4">
    <source>
        <dbReference type="ARBA" id="ARBA00022989"/>
    </source>
</evidence>
<evidence type="ECO:0000256" key="5">
    <source>
        <dbReference type="ARBA" id="ARBA00023128"/>
    </source>
</evidence>